<feature type="transmembrane region" description="Helical" evidence="6">
    <location>
        <begin position="12"/>
        <end position="34"/>
    </location>
</feature>
<feature type="transmembrane region" description="Helical" evidence="6">
    <location>
        <begin position="75"/>
        <end position="93"/>
    </location>
</feature>
<gene>
    <name evidence="7" type="ORF">PG2T_07310</name>
</gene>
<evidence type="ECO:0000313" key="7">
    <source>
        <dbReference type="EMBL" id="ANX04009.1"/>
    </source>
</evidence>
<dbReference type="Proteomes" id="UP000092952">
    <property type="component" value="Chromosome"/>
</dbReference>
<dbReference type="RefSeq" id="WP_068803818.1">
    <property type="nucleotide sequence ID" value="NZ_CP014671.1"/>
</dbReference>
<comment type="subcellular location">
    <subcellularLocation>
        <location evidence="1">Membrane</location>
        <topology evidence="1">Multi-pass membrane protein</topology>
    </subcellularLocation>
</comment>
<evidence type="ECO:0008006" key="9">
    <source>
        <dbReference type="Google" id="ProtNLM"/>
    </source>
</evidence>
<feature type="transmembrane region" description="Helical" evidence="6">
    <location>
        <begin position="406"/>
        <end position="430"/>
    </location>
</feature>
<evidence type="ECO:0000256" key="3">
    <source>
        <dbReference type="ARBA" id="ARBA00022692"/>
    </source>
</evidence>
<feature type="transmembrane region" description="Helical" evidence="6">
    <location>
        <begin position="262"/>
        <end position="283"/>
    </location>
</feature>
<evidence type="ECO:0000313" key="8">
    <source>
        <dbReference type="Proteomes" id="UP000092952"/>
    </source>
</evidence>
<dbReference type="FunCoup" id="A0A1B1YTG2">
    <property type="interactions" value="125"/>
</dbReference>
<feature type="transmembrane region" description="Helical" evidence="6">
    <location>
        <begin position="303"/>
        <end position="327"/>
    </location>
</feature>
<keyword evidence="5 6" id="KW-0472">Membrane</keyword>
<dbReference type="PANTHER" id="PTHR12778">
    <property type="entry name" value="SOLUTE CARRIER FAMILY 33 ACETYL-COA TRANSPORTER -RELATED"/>
    <property type="match status" value="1"/>
</dbReference>
<dbReference type="KEGG" id="gbi:PG2T_07310"/>
<name>A0A1B1YTG2_9GAMM</name>
<dbReference type="SUPFAM" id="SSF103473">
    <property type="entry name" value="MFS general substrate transporter"/>
    <property type="match status" value="1"/>
</dbReference>
<protein>
    <recommendedName>
        <fullName evidence="9">Major facilitator superfamily (MFS) profile domain-containing protein</fullName>
    </recommendedName>
</protein>
<dbReference type="OrthoDB" id="9787815at2"/>
<feature type="transmembrane region" description="Helical" evidence="6">
    <location>
        <begin position="229"/>
        <end position="250"/>
    </location>
</feature>
<dbReference type="GO" id="GO:0022857">
    <property type="term" value="F:transmembrane transporter activity"/>
    <property type="evidence" value="ECO:0007669"/>
    <property type="project" value="InterPro"/>
</dbReference>
<evidence type="ECO:0000256" key="5">
    <source>
        <dbReference type="ARBA" id="ARBA00023136"/>
    </source>
</evidence>
<dbReference type="InterPro" id="IPR004752">
    <property type="entry name" value="AmpG_permease/AT-1"/>
</dbReference>
<keyword evidence="8" id="KW-1185">Reference proteome</keyword>
<proteinExistence type="predicted"/>
<dbReference type="AlphaFoldDB" id="A0A1B1YTG2"/>
<evidence type="ECO:0000256" key="2">
    <source>
        <dbReference type="ARBA" id="ARBA00022448"/>
    </source>
</evidence>
<dbReference type="InterPro" id="IPR036259">
    <property type="entry name" value="MFS_trans_sf"/>
</dbReference>
<feature type="transmembrane region" description="Helical" evidence="6">
    <location>
        <begin position="46"/>
        <end position="63"/>
    </location>
</feature>
<evidence type="ECO:0000256" key="6">
    <source>
        <dbReference type="SAM" id="Phobius"/>
    </source>
</evidence>
<dbReference type="Gene3D" id="1.20.1250.20">
    <property type="entry name" value="MFS general substrate transporter like domains"/>
    <property type="match status" value="2"/>
</dbReference>
<keyword evidence="3 6" id="KW-0812">Transmembrane</keyword>
<reference evidence="8" key="1">
    <citation type="submission" date="2016-03" db="EMBL/GenBank/DDBJ databases">
        <title>Complete genome sequence of Solimmundus cernigliae, representing a novel lineage of polycyclic aromatic hydrocarbon degraders within the Gammaproteobacteria.</title>
        <authorList>
            <person name="Singleton D.R."/>
            <person name="Dickey A.N."/>
            <person name="Scholl E.H."/>
            <person name="Wright F.A."/>
            <person name="Aitken M.D."/>
        </authorList>
    </citation>
    <scope>NUCLEOTIDE SEQUENCE [LARGE SCALE GENOMIC DNA]</scope>
    <source>
        <strain evidence="8">TR3.2</strain>
    </source>
</reference>
<dbReference type="PANTHER" id="PTHR12778:SF10">
    <property type="entry name" value="MAJOR FACILITATOR SUPERFAMILY DOMAIN-CONTAINING PROTEIN 3"/>
    <property type="match status" value="1"/>
</dbReference>
<feature type="transmembrane region" description="Helical" evidence="6">
    <location>
        <begin position="205"/>
        <end position="223"/>
    </location>
</feature>
<evidence type="ECO:0000256" key="4">
    <source>
        <dbReference type="ARBA" id="ARBA00022989"/>
    </source>
</evidence>
<dbReference type="InterPro" id="IPR011701">
    <property type="entry name" value="MFS"/>
</dbReference>
<keyword evidence="4 6" id="KW-1133">Transmembrane helix</keyword>
<dbReference type="InParanoid" id="A0A1B1YTG2"/>
<feature type="transmembrane region" description="Helical" evidence="6">
    <location>
        <begin position="162"/>
        <end position="184"/>
    </location>
</feature>
<dbReference type="EMBL" id="CP014671">
    <property type="protein sequence ID" value="ANX04009.1"/>
    <property type="molecule type" value="Genomic_DNA"/>
</dbReference>
<dbReference type="STRING" id="1810504.PG2T_07310"/>
<sequence>MNTASPLRSRLFWVGVLYFAQGLPLGIFLDLLPVYFRQHGVDLRQIGVLGLLGLAWTFKFLWAPAVDAWRHHRRWMQAANLLMALCMAALVGMDPGQPQMWLVLGVFAALSATNDIAIDGYTVEKVPRAQLGLANGVRIALYRVGMLAAGGLLMLSDRIGWAGTQLAAAGLLVLLALVCRAAPVEAPRAGPPPRLADLRAMARQPRVALGGLSVLLVLAWLAGRQMGWISGRAEVALAVLAAGLLGLAALQPVRAGSGAVTAPFAALLARPYMLAVLAFALTFKLGDAAMGFMVKPFWVDAGFRASEIGLISVNVGLLLSVAGGVLGGVATHRLGIFTALWSLGLLQAMSNLGYVYAAQLAEAGAVSTSVLYGASMVESFTGGLGTGAFLAFLMSVVDPRQAATEYALLSSLFALSRSLAAFASGFGAAWLGYRDYFLLTFFLCFPAYLLLPFAGRALRAVESKETAT</sequence>
<keyword evidence="2" id="KW-0813">Transport</keyword>
<evidence type="ECO:0000256" key="1">
    <source>
        <dbReference type="ARBA" id="ARBA00004141"/>
    </source>
</evidence>
<feature type="transmembrane region" description="Helical" evidence="6">
    <location>
        <begin position="334"/>
        <end position="357"/>
    </location>
</feature>
<feature type="transmembrane region" description="Helical" evidence="6">
    <location>
        <begin position="369"/>
        <end position="394"/>
    </location>
</feature>
<dbReference type="Pfam" id="PF07690">
    <property type="entry name" value="MFS_1"/>
    <property type="match status" value="1"/>
</dbReference>
<feature type="transmembrane region" description="Helical" evidence="6">
    <location>
        <begin position="436"/>
        <end position="454"/>
    </location>
</feature>
<dbReference type="GO" id="GO:0016020">
    <property type="term" value="C:membrane"/>
    <property type="evidence" value="ECO:0007669"/>
    <property type="project" value="UniProtKB-SubCell"/>
</dbReference>
<accession>A0A1B1YTG2</accession>
<organism evidence="7 8">
    <name type="scientific">Immundisolibacter cernigliae</name>
    <dbReference type="NCBI Taxonomy" id="1810504"/>
    <lineage>
        <taxon>Bacteria</taxon>
        <taxon>Pseudomonadati</taxon>
        <taxon>Pseudomonadota</taxon>
        <taxon>Gammaproteobacteria</taxon>
        <taxon>Immundisolibacterales</taxon>
        <taxon>Immundisolibacteraceae</taxon>
        <taxon>Immundisolibacter</taxon>
    </lineage>
</organism>